<dbReference type="AlphaFoldDB" id="A0A1A9V4H9"/>
<accession>A0A1A9V4H9</accession>
<evidence type="ECO:0000313" key="2">
    <source>
        <dbReference type="Proteomes" id="UP000078200"/>
    </source>
</evidence>
<proteinExistence type="predicted"/>
<dbReference type="Proteomes" id="UP000078200">
    <property type="component" value="Unassembled WGS sequence"/>
</dbReference>
<name>A0A1A9V4H9_GLOAU</name>
<organism evidence="1 2">
    <name type="scientific">Glossina austeni</name>
    <name type="common">Savannah tsetse fly</name>
    <dbReference type="NCBI Taxonomy" id="7395"/>
    <lineage>
        <taxon>Eukaryota</taxon>
        <taxon>Metazoa</taxon>
        <taxon>Ecdysozoa</taxon>
        <taxon>Arthropoda</taxon>
        <taxon>Hexapoda</taxon>
        <taxon>Insecta</taxon>
        <taxon>Pterygota</taxon>
        <taxon>Neoptera</taxon>
        <taxon>Endopterygota</taxon>
        <taxon>Diptera</taxon>
        <taxon>Brachycera</taxon>
        <taxon>Muscomorpha</taxon>
        <taxon>Hippoboscoidea</taxon>
        <taxon>Glossinidae</taxon>
        <taxon>Glossina</taxon>
    </lineage>
</organism>
<evidence type="ECO:0000313" key="1">
    <source>
        <dbReference type="EnsemblMetazoa" id="GAUT025601-PA"/>
    </source>
</evidence>
<sequence>MVYIYQFVRPLVVIMTIMDGSLALDILSGIESEEHITVTFEVSNASMREFVANIAEFPEPTADTGDVCEEGEETVRPTLLPMLRLLPLTAAPPTSRLGSNRRSFAATDDVEAVY</sequence>
<reference evidence="1" key="1">
    <citation type="submission" date="2020-05" db="UniProtKB">
        <authorList>
            <consortium name="EnsemblMetazoa"/>
        </authorList>
    </citation>
    <scope>IDENTIFICATION</scope>
    <source>
        <strain evidence="1">TTRI</strain>
    </source>
</reference>
<dbReference type="VEuPathDB" id="VectorBase:GAUT025601"/>
<protein>
    <submittedName>
        <fullName evidence="1">Uncharacterized protein</fullName>
    </submittedName>
</protein>
<keyword evidence="2" id="KW-1185">Reference proteome</keyword>
<dbReference type="EnsemblMetazoa" id="GAUT025601-RA">
    <property type="protein sequence ID" value="GAUT025601-PA"/>
    <property type="gene ID" value="GAUT025601"/>
</dbReference>